<reference evidence="2" key="1">
    <citation type="journal article" date="2021" name="Proc. Natl. Acad. Sci. U.S.A.">
        <title>A Catalog of Tens of Thousands of Viruses from Human Metagenomes Reveals Hidden Associations with Chronic Diseases.</title>
        <authorList>
            <person name="Tisza M.J."/>
            <person name="Buck C.B."/>
        </authorList>
    </citation>
    <scope>NUCLEOTIDE SEQUENCE</scope>
    <source>
        <strain evidence="2">CtvyM23</strain>
    </source>
</reference>
<organism evidence="2">
    <name type="scientific">Siphoviridae sp. ctvyM23</name>
    <dbReference type="NCBI Taxonomy" id="2826514"/>
    <lineage>
        <taxon>Viruses</taxon>
        <taxon>Duplodnaviria</taxon>
        <taxon>Heunggongvirae</taxon>
        <taxon>Uroviricota</taxon>
        <taxon>Caudoviricetes</taxon>
    </lineage>
</organism>
<evidence type="ECO:0000313" key="2">
    <source>
        <dbReference type="EMBL" id="DAD81821.1"/>
    </source>
</evidence>
<dbReference type="Gene3D" id="1.20.5.340">
    <property type="match status" value="1"/>
</dbReference>
<accession>A0A8S5MHI7</accession>
<name>A0A8S5MHI7_9CAUD</name>
<feature type="region of interest" description="Disordered" evidence="1">
    <location>
        <begin position="1"/>
        <end position="24"/>
    </location>
</feature>
<proteinExistence type="predicted"/>
<dbReference type="EMBL" id="BK014908">
    <property type="protein sequence ID" value="DAD81821.1"/>
    <property type="molecule type" value="Genomic_DNA"/>
</dbReference>
<evidence type="ECO:0000256" key="1">
    <source>
        <dbReference type="SAM" id="MobiDB-lite"/>
    </source>
</evidence>
<sequence>MTNEKEWQQDISSTVDAHTAKLSDHEDRLNQAELDITDHEKRIDNIETTSDVGQFATRIQAVEEKNTEQDSAIDTLKKNVSDNLQTAKQYTETKLADYATKTENSNTLEQAKEYTNTKADTTLERAKTDASQKYLPLAGGKLSGNVYRNTDDKAIALYGGSALNKGSALILFGKDANDEYGSNGDFIIEAQNGTSFARLKGSVTGQLQWNGKNIVRAVNGEHADAEGNLTIRGVKSAEQDGNGDNIASTYVKLTSPQTISAQHDFSTGVKIGGCLITVG</sequence>
<protein>
    <submittedName>
        <fullName evidence="2">Tail-needle protein</fullName>
    </submittedName>
</protein>